<evidence type="ECO:0000313" key="2">
    <source>
        <dbReference type="EMBL" id="RHA44417.1"/>
    </source>
</evidence>
<proteinExistence type="predicted"/>
<dbReference type="AlphaFoldDB" id="A0A413RRA8"/>
<accession>A0A413RRA8</accession>
<dbReference type="SUPFAM" id="SSF48452">
    <property type="entry name" value="TPR-like"/>
    <property type="match status" value="1"/>
</dbReference>
<name>A0A413RRA8_9CELL</name>
<comment type="caution">
    <text evidence="2">The sequence shown here is derived from an EMBL/GenBank/DDBJ whole genome shotgun (WGS) entry which is preliminary data.</text>
</comment>
<sequence length="869" mass="92769">MSPSHGPAAAGPASLDAVVGAVGRAETDNAEGRPERARRRLQGALTALDSIDPTNRVRSVVRVRARALTELVKSEAETGTRTRTAAERLDEMVETGAGEVWPGLQPAIDGTRGLAALRAGRHDEALELLSSVIDAIDVADPVDGCRALLNRGVLHIERRELSAARADLGECARRARQAGFDRLLFKAEHNLGYVHFYAGHLPEALAQMEAAARTLPGPPRPTALRDRSDVLLEAGLVGVADATLAEAAAMFAAERLTRDVAECELGRAECALLRGDLEAAREFAASARRRFNRRGDEAWAVRATLLSLQADAAAFATSPTDARSRSAWAGLSRRAAVLEELCAATGRRVWQDAASYVRIEADLARGAVQDPAELLEQLGPVRTDDPLAVRLHGRRIRAVLAIAAQEPGRAARYVRAGQRDLENHRARFGSLDLRTAGAVHGTALADLDMQLALANARPTAVLEAAERVRSVIGGSPRVNPPSDPETAELLWDLRKLIDAGREAPDLPASDPVRVRHMREAQRLKHEILARSWHERGTAREERVARAAEVRRTVERRAGSVLLDVLEHRGELLAVRVDDSGSALHTLGPAADVAEEVRRVHADLEVLSNPLVPADLRAVANRSLDRSLAHIEARLAPALQAPDELVVVAAGWLGVLPWSMLPSRVGRPTVVAPSVHHWMRYAGSATGRPAHVSAAAGPGLRHAEAEVNEIGRLWPDGEVVVGEDATVARMVELLASPGIVHLAAHGRHEPDNPLFSSVRLADGPLFAHELDMGGTVPDLVLLSSCEVGRASIRAGGEALGLASVLLRTGVGCVVAALAPLPDETALRVMTRTHVLLREEVPIATAVATATHEDRLATGALVPLVCFGAPV</sequence>
<dbReference type="Gene3D" id="1.25.40.10">
    <property type="entry name" value="Tetratricopeptide repeat domain"/>
    <property type="match status" value="1"/>
</dbReference>
<dbReference type="InterPro" id="IPR011990">
    <property type="entry name" value="TPR-like_helical_dom_sf"/>
</dbReference>
<gene>
    <name evidence="2" type="ORF">D1825_01360</name>
</gene>
<keyword evidence="3" id="KW-1185">Reference proteome</keyword>
<dbReference type="Proteomes" id="UP000283374">
    <property type="component" value="Unassembled WGS sequence"/>
</dbReference>
<feature type="domain" description="CHAT" evidence="1">
    <location>
        <begin position="630"/>
        <end position="850"/>
    </location>
</feature>
<reference evidence="2 3" key="1">
    <citation type="submission" date="2018-08" db="EMBL/GenBank/DDBJ databases">
        <title>Cellulomonas rhizosphaerae sp. nov., a novel actinomycete isolated from soil.</title>
        <authorList>
            <person name="Tian Y."/>
        </authorList>
    </citation>
    <scope>NUCLEOTIDE SEQUENCE [LARGE SCALE GENOMIC DNA]</scope>
    <source>
        <strain evidence="2 3">NEAU-TCZ24</strain>
    </source>
</reference>
<protein>
    <submittedName>
        <fullName evidence="2">CHAT domain-containing protein</fullName>
    </submittedName>
</protein>
<dbReference type="OrthoDB" id="9761935at2"/>
<dbReference type="RefSeq" id="WP_118765720.1">
    <property type="nucleotide sequence ID" value="NZ_QWKP01000077.1"/>
</dbReference>
<evidence type="ECO:0000313" key="3">
    <source>
        <dbReference type="Proteomes" id="UP000283374"/>
    </source>
</evidence>
<dbReference type="InterPro" id="IPR024983">
    <property type="entry name" value="CHAT_dom"/>
</dbReference>
<dbReference type="EMBL" id="QWKP01000077">
    <property type="protein sequence ID" value="RHA44417.1"/>
    <property type="molecule type" value="Genomic_DNA"/>
</dbReference>
<organism evidence="2 3">
    <name type="scientific">Cellulomonas rhizosphaerae</name>
    <dbReference type="NCBI Taxonomy" id="2293719"/>
    <lineage>
        <taxon>Bacteria</taxon>
        <taxon>Bacillati</taxon>
        <taxon>Actinomycetota</taxon>
        <taxon>Actinomycetes</taxon>
        <taxon>Micrococcales</taxon>
        <taxon>Cellulomonadaceae</taxon>
        <taxon>Cellulomonas</taxon>
    </lineage>
</organism>
<evidence type="ECO:0000259" key="1">
    <source>
        <dbReference type="Pfam" id="PF12770"/>
    </source>
</evidence>
<dbReference type="Pfam" id="PF12770">
    <property type="entry name" value="CHAT"/>
    <property type="match status" value="1"/>
</dbReference>